<comment type="caution">
    <text evidence="1">The sequence shown here is derived from an EMBL/GenBank/DDBJ whole genome shotgun (WGS) entry which is preliminary data.</text>
</comment>
<name>A0ACB0LP33_TRIPR</name>
<evidence type="ECO:0000313" key="2">
    <source>
        <dbReference type="Proteomes" id="UP001177021"/>
    </source>
</evidence>
<sequence>MDSRAIRYRNNSSARYSFNFGSGAATKGVYMALQKMFGANDLELNTTKALKNLWLNNVPSKLVLSLNHTMAYVKLVLLSVFLLATFVTFPIKKVEAVLCLAICTISTPCAKGCICITSPVGLCLPESYKDAVKIVGKNLICQDDAECKNKKTGNFCVHSPKPDLEYGVCADSMIDAEHLILKIFSKSNLTKGFLEMPIITT</sequence>
<dbReference type="Proteomes" id="UP001177021">
    <property type="component" value="Unassembled WGS sequence"/>
</dbReference>
<organism evidence="1 2">
    <name type="scientific">Trifolium pratense</name>
    <name type="common">Red clover</name>
    <dbReference type="NCBI Taxonomy" id="57577"/>
    <lineage>
        <taxon>Eukaryota</taxon>
        <taxon>Viridiplantae</taxon>
        <taxon>Streptophyta</taxon>
        <taxon>Embryophyta</taxon>
        <taxon>Tracheophyta</taxon>
        <taxon>Spermatophyta</taxon>
        <taxon>Magnoliopsida</taxon>
        <taxon>eudicotyledons</taxon>
        <taxon>Gunneridae</taxon>
        <taxon>Pentapetalae</taxon>
        <taxon>rosids</taxon>
        <taxon>fabids</taxon>
        <taxon>Fabales</taxon>
        <taxon>Fabaceae</taxon>
        <taxon>Papilionoideae</taxon>
        <taxon>50 kb inversion clade</taxon>
        <taxon>NPAAA clade</taxon>
        <taxon>Hologalegina</taxon>
        <taxon>IRL clade</taxon>
        <taxon>Trifolieae</taxon>
        <taxon>Trifolium</taxon>
    </lineage>
</organism>
<accession>A0ACB0LP33</accession>
<keyword evidence="2" id="KW-1185">Reference proteome</keyword>
<gene>
    <name evidence="1" type="ORF">MILVUS5_LOCUS34271</name>
</gene>
<protein>
    <submittedName>
        <fullName evidence="1">Uncharacterized protein</fullName>
    </submittedName>
</protein>
<proteinExistence type="predicted"/>
<dbReference type="EMBL" id="CASHSV030000615">
    <property type="protein sequence ID" value="CAJ2670201.1"/>
    <property type="molecule type" value="Genomic_DNA"/>
</dbReference>
<reference evidence="1" key="1">
    <citation type="submission" date="2023-10" db="EMBL/GenBank/DDBJ databases">
        <authorList>
            <person name="Rodriguez Cubillos JULIANA M."/>
            <person name="De Vega J."/>
        </authorList>
    </citation>
    <scope>NUCLEOTIDE SEQUENCE</scope>
</reference>
<evidence type="ECO:0000313" key="1">
    <source>
        <dbReference type="EMBL" id="CAJ2670201.1"/>
    </source>
</evidence>